<proteinExistence type="predicted"/>
<comment type="subcellular location">
    <subcellularLocation>
        <location evidence="1">Nucleus</location>
    </subcellularLocation>
</comment>
<dbReference type="GO" id="GO:0005634">
    <property type="term" value="C:nucleus"/>
    <property type="evidence" value="ECO:0007669"/>
    <property type="project" value="UniProtKB-SubCell"/>
</dbReference>
<dbReference type="OrthoDB" id="342264at2759"/>
<comment type="caution">
    <text evidence="6">The sequence shown here is derived from an EMBL/GenBank/DDBJ whole genome shotgun (WGS) entry which is preliminary data.</text>
</comment>
<dbReference type="PROSITE" id="PS50172">
    <property type="entry name" value="BRCT"/>
    <property type="match status" value="1"/>
</dbReference>
<dbReference type="GO" id="GO:0006974">
    <property type="term" value="P:DNA damage response"/>
    <property type="evidence" value="ECO:0007669"/>
    <property type="project" value="UniProtKB-KW"/>
</dbReference>
<sequence>MHNIEFGEHFISSPAQDLIKFGEKSLRAGREYQLLTGRKITLGPLVYRYEILEQLKEEKHLTTLPEQQLSNAHATVNFLRPSDEENSDDDSIKSAFSSKSDTIPMDMEAENTIATIPVNDTEFFKQNKIESTLLPIDEPDASDTTIDYEEEPHQTAPTQPMGLPVNVSQDGESEKSSSESLIKATRSRRQRPPPRIQDSEEENESDSTSESFPSLDKILGELEANQITDDTTTAKIPQVSDDSIAPLNVTNNGRTIQNNVSAKVTKPTTRRNPTRVTRNYVEQDSSTDESDLEASKQNEETYENGSPKSEEPRGKLSPVHKSALVNIDTETVSEMDTLPSASIEVVHGKRGNEEDEGGVPKKQRGFEADVQVDIPERSGDLVADTPIPKKQPAKRTAKNKVVSEKKATKPKETKSRVKKSAQTKSPELKKTKSTVESPVALLEPSRESLSTSNSNLESSFEDETGSRKYPGRSKRKSMYTGLGSLSPCSVSNPKVVFTGFTDTSKAKFVEQLGGTMEESWQTATHVVAMNIKRTSKFLCGLCSGIPIVSPEWVDRSMVEKRFVDETGFELLDTNAERQYNFRLSDSLMRARHAPLMKGLKIFTTKNVNSGICEIAEVAGAELLPTLPPHPCSQDPPSIIVIGTEQDAKECTRILKEGFPVYLTEFVSIGALRQELDFDNHQFVISKRRTTGRRRS</sequence>
<keyword evidence="2" id="KW-0227">DNA damage</keyword>
<dbReference type="EMBL" id="MCFE01000743">
    <property type="protein sequence ID" value="ORX80355.1"/>
    <property type="molecule type" value="Genomic_DNA"/>
</dbReference>
<feature type="region of interest" description="Disordered" evidence="4">
    <location>
        <begin position="80"/>
        <end position="104"/>
    </location>
</feature>
<feature type="region of interest" description="Disordered" evidence="4">
    <location>
        <begin position="228"/>
        <end position="475"/>
    </location>
</feature>
<dbReference type="CDD" id="cd17744">
    <property type="entry name" value="BRCT_MDC1_rpt1"/>
    <property type="match status" value="1"/>
</dbReference>
<dbReference type="AlphaFoldDB" id="A0A1Y1X3X9"/>
<dbReference type="Gene3D" id="3.40.50.10190">
    <property type="entry name" value="BRCT domain"/>
    <property type="match status" value="2"/>
</dbReference>
<name>A0A1Y1X3X9_9FUNG</name>
<keyword evidence="3" id="KW-0539">Nucleus</keyword>
<dbReference type="InterPro" id="IPR051579">
    <property type="entry name" value="DDR_Transcriptional_Reg"/>
</dbReference>
<dbReference type="STRING" id="1314790.A0A1Y1X3X9"/>
<keyword evidence="7" id="KW-1185">Reference proteome</keyword>
<evidence type="ECO:0000313" key="6">
    <source>
        <dbReference type="EMBL" id="ORX80355.1"/>
    </source>
</evidence>
<dbReference type="PANTHER" id="PTHR23196:SF1">
    <property type="entry name" value="PAX-INTERACTING PROTEIN 1"/>
    <property type="match status" value="1"/>
</dbReference>
<gene>
    <name evidence="6" type="ORF">K493DRAFT_342577</name>
</gene>
<dbReference type="InterPro" id="IPR036420">
    <property type="entry name" value="BRCT_dom_sf"/>
</dbReference>
<dbReference type="InParanoid" id="A0A1Y1X3X9"/>
<dbReference type="CDD" id="cd18432">
    <property type="entry name" value="BRCT_PAXIP1_rpt6_like"/>
    <property type="match status" value="1"/>
</dbReference>
<dbReference type="SUPFAM" id="SSF52113">
    <property type="entry name" value="BRCT domain"/>
    <property type="match status" value="1"/>
</dbReference>
<feature type="compositionally biased region" description="Basic and acidic residues" evidence="4">
    <location>
        <begin position="401"/>
        <end position="415"/>
    </location>
</feature>
<evidence type="ECO:0000256" key="3">
    <source>
        <dbReference type="ARBA" id="ARBA00023242"/>
    </source>
</evidence>
<dbReference type="Pfam" id="PF16770">
    <property type="entry name" value="RTT107_BRCT_5"/>
    <property type="match status" value="1"/>
</dbReference>
<dbReference type="Proteomes" id="UP000193498">
    <property type="component" value="Unassembled WGS sequence"/>
</dbReference>
<dbReference type="PANTHER" id="PTHR23196">
    <property type="entry name" value="PAX TRANSCRIPTION ACTIVATION DOMAIN INTERACTING PROTEIN"/>
    <property type="match status" value="1"/>
</dbReference>
<accession>A0A1Y1X3X9</accession>
<protein>
    <recommendedName>
        <fullName evidence="5">BRCT domain-containing protein</fullName>
    </recommendedName>
</protein>
<evidence type="ECO:0000313" key="7">
    <source>
        <dbReference type="Proteomes" id="UP000193498"/>
    </source>
</evidence>
<evidence type="ECO:0000256" key="4">
    <source>
        <dbReference type="SAM" id="MobiDB-lite"/>
    </source>
</evidence>
<feature type="domain" description="BRCT" evidence="5">
    <location>
        <begin position="492"/>
        <end position="570"/>
    </location>
</feature>
<evidence type="ECO:0000256" key="2">
    <source>
        <dbReference type="ARBA" id="ARBA00022763"/>
    </source>
</evidence>
<feature type="compositionally biased region" description="Low complexity" evidence="4">
    <location>
        <begin position="447"/>
        <end position="458"/>
    </location>
</feature>
<feature type="region of interest" description="Disordered" evidence="4">
    <location>
        <begin position="151"/>
        <end position="212"/>
    </location>
</feature>
<evidence type="ECO:0000259" key="5">
    <source>
        <dbReference type="PROSITE" id="PS50172"/>
    </source>
</evidence>
<dbReference type="Pfam" id="PF16589">
    <property type="entry name" value="BRCT_2"/>
    <property type="match status" value="1"/>
</dbReference>
<dbReference type="InterPro" id="IPR001357">
    <property type="entry name" value="BRCT_dom"/>
</dbReference>
<reference evidence="6 7" key="1">
    <citation type="submission" date="2016-07" db="EMBL/GenBank/DDBJ databases">
        <title>Pervasive Adenine N6-methylation of Active Genes in Fungi.</title>
        <authorList>
            <consortium name="DOE Joint Genome Institute"/>
            <person name="Mondo S.J."/>
            <person name="Dannebaum R.O."/>
            <person name="Kuo R.C."/>
            <person name="Labutti K."/>
            <person name="Haridas S."/>
            <person name="Kuo A."/>
            <person name="Salamov A."/>
            <person name="Ahrendt S.R."/>
            <person name="Lipzen A."/>
            <person name="Sullivan W."/>
            <person name="Andreopoulos W.B."/>
            <person name="Clum A."/>
            <person name="Lindquist E."/>
            <person name="Daum C."/>
            <person name="Ramamoorthy G.K."/>
            <person name="Gryganskyi A."/>
            <person name="Culley D."/>
            <person name="Magnuson J.K."/>
            <person name="James T.Y."/>
            <person name="O'Malley M.A."/>
            <person name="Stajich J.E."/>
            <person name="Spatafora J.W."/>
            <person name="Visel A."/>
            <person name="Grigoriev I.V."/>
        </authorList>
    </citation>
    <scope>NUCLEOTIDE SEQUENCE [LARGE SCALE GENOMIC DNA]</scope>
    <source>
        <strain evidence="6 7">CBS 931.73</strain>
    </source>
</reference>
<organism evidence="6 7">
    <name type="scientific">Basidiobolus meristosporus CBS 931.73</name>
    <dbReference type="NCBI Taxonomy" id="1314790"/>
    <lineage>
        <taxon>Eukaryota</taxon>
        <taxon>Fungi</taxon>
        <taxon>Fungi incertae sedis</taxon>
        <taxon>Zoopagomycota</taxon>
        <taxon>Entomophthoromycotina</taxon>
        <taxon>Basidiobolomycetes</taxon>
        <taxon>Basidiobolales</taxon>
        <taxon>Basidiobolaceae</taxon>
        <taxon>Basidiobolus</taxon>
    </lineage>
</organism>
<feature type="compositionally biased region" description="Polar residues" evidence="4">
    <location>
        <begin position="248"/>
        <end position="262"/>
    </location>
</feature>
<dbReference type="FunCoup" id="A0A1Y1X3X9">
    <property type="interactions" value="5"/>
</dbReference>
<dbReference type="SMART" id="SM00292">
    <property type="entry name" value="BRCT"/>
    <property type="match status" value="1"/>
</dbReference>
<evidence type="ECO:0000256" key="1">
    <source>
        <dbReference type="ARBA" id="ARBA00004123"/>
    </source>
</evidence>